<reference evidence="18" key="1">
    <citation type="submission" date="2021-01" db="EMBL/GenBank/DDBJ databases">
        <title>Genome sequence of Phenylobacterium sp. 20VBR1 isolated from a valley glaceir, Ny-Alesund, Svalbard.</title>
        <authorList>
            <person name="Thomas F.A."/>
            <person name="Krishnan K.P."/>
            <person name="Sinha R.K."/>
        </authorList>
    </citation>
    <scope>NUCLEOTIDE SEQUENCE</scope>
    <source>
        <strain evidence="18">20VBR1</strain>
    </source>
</reference>
<evidence type="ECO:0000256" key="1">
    <source>
        <dbReference type="ARBA" id="ARBA00004496"/>
    </source>
</evidence>
<keyword evidence="8" id="KW-0131">Cell cycle</keyword>
<dbReference type="GO" id="GO:0008360">
    <property type="term" value="P:regulation of cell shape"/>
    <property type="evidence" value="ECO:0007669"/>
    <property type="project" value="UniProtKB-KW"/>
</dbReference>
<keyword evidence="6" id="KW-0133">Cell shape</keyword>
<dbReference type="GO" id="GO:0051301">
    <property type="term" value="P:cell division"/>
    <property type="evidence" value="ECO:0007669"/>
    <property type="project" value="UniProtKB-KW"/>
</dbReference>
<evidence type="ECO:0000256" key="7">
    <source>
        <dbReference type="ARBA" id="ARBA00022984"/>
    </source>
</evidence>
<keyword evidence="5" id="KW-0808">Transferase</keyword>
<dbReference type="Pfam" id="PF00275">
    <property type="entry name" value="EPSP_synthase"/>
    <property type="match status" value="1"/>
</dbReference>
<sequence>MRSTLMLIPALLYRFGAASIEEDVTGCTLGVREIDPHIEVFESFGADIDRKPEAIFIKTPKGFATTDHWLDYASVTTTENFILCAATAKGRSQITNAACEPHVQEFCSFLTMMGARLEGVGGSRVIVEGVNSLSGAEFTFADDFHEVATFLAMGAMTGGDIAVKNGSVDQFPCWTAPSPSSAWRSPTRTAGAAPRSTPAACGCASPSPPTSCRRWRPRPGPMCRPTCCRSSWRWACAPRASACSGTRSMRARSAGPRNWASSAPTPCCATRTA</sequence>
<accession>A0A974S9E3</accession>
<dbReference type="InterPro" id="IPR050068">
    <property type="entry name" value="MurA_subfamily"/>
</dbReference>
<dbReference type="GO" id="GO:0005737">
    <property type="term" value="C:cytoplasm"/>
    <property type="evidence" value="ECO:0007669"/>
    <property type="project" value="UniProtKB-SubCell"/>
</dbReference>
<dbReference type="EC" id="2.5.1.7" evidence="11"/>
<dbReference type="SUPFAM" id="SSF55205">
    <property type="entry name" value="EPT/RTPC-like"/>
    <property type="match status" value="1"/>
</dbReference>
<comment type="subcellular location">
    <subcellularLocation>
        <location evidence="1">Cytoplasm</location>
    </subcellularLocation>
</comment>
<feature type="domain" description="Enolpyruvate transferase" evidence="17">
    <location>
        <begin position="26"/>
        <end position="167"/>
    </location>
</feature>
<evidence type="ECO:0000256" key="16">
    <source>
        <dbReference type="SAM" id="MobiDB-lite"/>
    </source>
</evidence>
<evidence type="ECO:0000256" key="3">
    <source>
        <dbReference type="ARBA" id="ARBA00022490"/>
    </source>
</evidence>
<evidence type="ECO:0000256" key="2">
    <source>
        <dbReference type="ARBA" id="ARBA00004752"/>
    </source>
</evidence>
<evidence type="ECO:0000259" key="17">
    <source>
        <dbReference type="Pfam" id="PF00275"/>
    </source>
</evidence>
<dbReference type="GO" id="GO:0008760">
    <property type="term" value="F:UDP-N-acetylglucosamine 1-carboxyvinyltransferase activity"/>
    <property type="evidence" value="ECO:0007669"/>
    <property type="project" value="UniProtKB-EC"/>
</dbReference>
<evidence type="ECO:0000256" key="4">
    <source>
        <dbReference type="ARBA" id="ARBA00022618"/>
    </source>
</evidence>
<feature type="region of interest" description="Disordered" evidence="16">
    <location>
        <begin position="252"/>
        <end position="273"/>
    </location>
</feature>
<keyword evidence="7" id="KW-0573">Peptidoglycan synthesis</keyword>
<comment type="pathway">
    <text evidence="2">Cell wall biogenesis; peptidoglycan biosynthesis.</text>
</comment>
<evidence type="ECO:0000256" key="8">
    <source>
        <dbReference type="ARBA" id="ARBA00023306"/>
    </source>
</evidence>
<gene>
    <name evidence="18" type="ORF">JKL49_21305</name>
</gene>
<dbReference type="InterPro" id="IPR001986">
    <property type="entry name" value="Enolpyruvate_Tfrase_dom"/>
</dbReference>
<evidence type="ECO:0000256" key="12">
    <source>
        <dbReference type="ARBA" id="ARBA00039754"/>
    </source>
</evidence>
<evidence type="ECO:0000256" key="6">
    <source>
        <dbReference type="ARBA" id="ARBA00022960"/>
    </source>
</evidence>
<dbReference type="PANTHER" id="PTHR43783:SF1">
    <property type="entry name" value="UDP-N-ACETYLGLUCOSAMINE 1-CARBOXYVINYLTRANSFERASE"/>
    <property type="match status" value="1"/>
</dbReference>
<keyword evidence="3" id="KW-0963">Cytoplasm</keyword>
<dbReference type="AlphaFoldDB" id="A0A974S9E3"/>
<evidence type="ECO:0000256" key="14">
    <source>
        <dbReference type="ARBA" id="ARBA00042842"/>
    </source>
</evidence>
<dbReference type="InterPro" id="IPR013792">
    <property type="entry name" value="RNA3'P_cycl/enolpyr_Trfase_a/b"/>
</dbReference>
<evidence type="ECO:0000256" key="15">
    <source>
        <dbReference type="ARBA" id="ARBA00047527"/>
    </source>
</evidence>
<organism evidence="18">
    <name type="scientific">Phenylobacterium glaciei</name>
    <dbReference type="NCBI Taxonomy" id="2803784"/>
    <lineage>
        <taxon>Bacteria</taxon>
        <taxon>Pseudomonadati</taxon>
        <taxon>Pseudomonadota</taxon>
        <taxon>Alphaproteobacteria</taxon>
        <taxon>Caulobacterales</taxon>
        <taxon>Caulobacteraceae</taxon>
        <taxon>Phenylobacterium</taxon>
    </lineage>
</organism>
<evidence type="ECO:0000256" key="10">
    <source>
        <dbReference type="ARBA" id="ARBA00038367"/>
    </source>
</evidence>
<evidence type="ECO:0000313" key="18">
    <source>
        <dbReference type="EMBL" id="QQZ49487.1"/>
    </source>
</evidence>
<dbReference type="GO" id="GO:0071555">
    <property type="term" value="P:cell wall organization"/>
    <property type="evidence" value="ECO:0007669"/>
    <property type="project" value="UniProtKB-KW"/>
</dbReference>
<dbReference type="InterPro" id="IPR036968">
    <property type="entry name" value="Enolpyruvate_Tfrase_sf"/>
</dbReference>
<keyword evidence="4" id="KW-0132">Cell division</keyword>
<dbReference type="PANTHER" id="PTHR43783">
    <property type="entry name" value="UDP-N-ACETYLGLUCOSAMINE 1-CARBOXYVINYLTRANSFERASE"/>
    <property type="match status" value="1"/>
</dbReference>
<evidence type="ECO:0000256" key="5">
    <source>
        <dbReference type="ARBA" id="ARBA00022679"/>
    </source>
</evidence>
<evidence type="ECO:0000256" key="13">
    <source>
        <dbReference type="ARBA" id="ARBA00042443"/>
    </source>
</evidence>
<comment type="catalytic activity">
    <reaction evidence="15">
        <text>phosphoenolpyruvate + UDP-N-acetyl-alpha-D-glucosamine = UDP-N-acetyl-3-O-(1-carboxyvinyl)-alpha-D-glucosamine + phosphate</text>
        <dbReference type="Rhea" id="RHEA:18681"/>
        <dbReference type="ChEBI" id="CHEBI:43474"/>
        <dbReference type="ChEBI" id="CHEBI:57705"/>
        <dbReference type="ChEBI" id="CHEBI:58702"/>
        <dbReference type="ChEBI" id="CHEBI:68483"/>
        <dbReference type="EC" id="2.5.1.7"/>
    </reaction>
</comment>
<dbReference type="GO" id="GO:0009252">
    <property type="term" value="P:peptidoglycan biosynthetic process"/>
    <property type="evidence" value="ECO:0007669"/>
    <property type="project" value="UniProtKB-KW"/>
</dbReference>
<dbReference type="EMBL" id="CP068570">
    <property type="protein sequence ID" value="QQZ49487.1"/>
    <property type="molecule type" value="Genomic_DNA"/>
</dbReference>
<keyword evidence="9" id="KW-0961">Cell wall biogenesis/degradation</keyword>
<evidence type="ECO:0000256" key="11">
    <source>
        <dbReference type="ARBA" id="ARBA00039108"/>
    </source>
</evidence>
<evidence type="ECO:0000256" key="9">
    <source>
        <dbReference type="ARBA" id="ARBA00023316"/>
    </source>
</evidence>
<name>A0A974S9E3_9CAUL</name>
<protein>
    <recommendedName>
        <fullName evidence="12">UDP-N-acetylglucosamine 1-carboxyvinyltransferase</fullName>
        <ecNumber evidence="11">2.5.1.7</ecNumber>
    </recommendedName>
    <alternativeName>
        <fullName evidence="13">Enoylpyruvate transferase</fullName>
    </alternativeName>
    <alternativeName>
        <fullName evidence="14">UDP-N-acetylglucosamine enolpyruvyl transferase</fullName>
    </alternativeName>
</protein>
<proteinExistence type="inferred from homology"/>
<dbReference type="Gene3D" id="3.65.10.10">
    <property type="entry name" value="Enolpyruvate transferase domain"/>
    <property type="match status" value="2"/>
</dbReference>
<comment type="similarity">
    <text evidence="10">Belongs to the EPSP synthase family. MurA subfamily.</text>
</comment>